<feature type="region of interest" description="Disordered" evidence="1">
    <location>
        <begin position="1"/>
        <end position="188"/>
    </location>
</feature>
<feature type="compositionally biased region" description="Polar residues" evidence="1">
    <location>
        <begin position="326"/>
        <end position="358"/>
    </location>
</feature>
<feature type="compositionally biased region" description="Low complexity" evidence="1">
    <location>
        <begin position="51"/>
        <end position="63"/>
    </location>
</feature>
<dbReference type="Proteomes" id="UP001219525">
    <property type="component" value="Unassembled WGS sequence"/>
</dbReference>
<accession>A0AAD6YTG4</accession>
<evidence type="ECO:0000313" key="3">
    <source>
        <dbReference type="Proteomes" id="UP001219525"/>
    </source>
</evidence>
<protein>
    <submittedName>
        <fullName evidence="2">Proline/serine-rich protein</fullName>
    </submittedName>
</protein>
<dbReference type="EMBL" id="JARJCW010000002">
    <property type="protein sequence ID" value="KAJ7228862.1"/>
    <property type="molecule type" value="Genomic_DNA"/>
</dbReference>
<sequence length="499" mass="52343">MATAPPLPTATPTRSRDWPRTSEGSPFSGSGRGRGRSKRGRGAGGGGGGSASTSRTPATTSKPLVSDVPKPAVSGSGAAAIEQKSEPKPTTPSRSKNHGRRASRSAAPTVPTVIVDSSSPPAEVPSTTSRSSNRRRRSQQLSKGNASGLKVNVPAKDDNLLRPQNGLVVPHSAPAPSKDTPPHLGGSFGLRNNIDALVERVRAVAMDNRPTTPGSHIDWAGDDDEGLPDLDDWGVKTGPDKRDDTISPILVDGLKPLPEPVAKPPTTSDSAKEETVSPFIMETSPVTNLAPLHSSLPRKPGMGPSRSGRNNIATQKSTVKAAATLPDSSVTHEQPNPQTSEPSQPETLQQPRPDSGTAQDEDDKSDAGRDGLEASLHASTVSQSVSASSTHSTPSTQRRDFNLTHFRAQTVGRPFPQSAPVDFNYRLSHSGTSTPRGGYSSRNHHARTHSSPPAGSTLSSNHRPPHRRPVITGDAISRLARTIASSPSTRSTPISTTNN</sequence>
<name>A0AAD6YTG4_9AGAR</name>
<feature type="compositionally biased region" description="Low complexity" evidence="1">
    <location>
        <begin position="377"/>
        <end position="396"/>
    </location>
</feature>
<feature type="region of interest" description="Disordered" evidence="1">
    <location>
        <begin position="206"/>
        <end position="475"/>
    </location>
</feature>
<evidence type="ECO:0000313" key="2">
    <source>
        <dbReference type="EMBL" id="KAJ7228862.1"/>
    </source>
</evidence>
<dbReference type="AlphaFoldDB" id="A0AAD6YTG4"/>
<reference evidence="2" key="1">
    <citation type="submission" date="2023-03" db="EMBL/GenBank/DDBJ databases">
        <title>Massive genome expansion in bonnet fungi (Mycena s.s.) driven by repeated elements and novel gene families across ecological guilds.</title>
        <authorList>
            <consortium name="Lawrence Berkeley National Laboratory"/>
            <person name="Harder C.B."/>
            <person name="Miyauchi S."/>
            <person name="Viragh M."/>
            <person name="Kuo A."/>
            <person name="Thoen E."/>
            <person name="Andreopoulos B."/>
            <person name="Lu D."/>
            <person name="Skrede I."/>
            <person name="Drula E."/>
            <person name="Henrissat B."/>
            <person name="Morin E."/>
            <person name="Kohler A."/>
            <person name="Barry K."/>
            <person name="LaButti K."/>
            <person name="Morin E."/>
            <person name="Salamov A."/>
            <person name="Lipzen A."/>
            <person name="Mereny Z."/>
            <person name="Hegedus B."/>
            <person name="Baldrian P."/>
            <person name="Stursova M."/>
            <person name="Weitz H."/>
            <person name="Taylor A."/>
            <person name="Grigoriev I.V."/>
            <person name="Nagy L.G."/>
            <person name="Martin F."/>
            <person name="Kauserud H."/>
        </authorList>
    </citation>
    <scope>NUCLEOTIDE SEQUENCE</scope>
    <source>
        <strain evidence="2">9144</strain>
    </source>
</reference>
<proteinExistence type="predicted"/>
<evidence type="ECO:0000256" key="1">
    <source>
        <dbReference type="SAM" id="MobiDB-lite"/>
    </source>
</evidence>
<gene>
    <name evidence="2" type="ORF">GGX14DRAFT_615538</name>
</gene>
<feature type="compositionally biased region" description="Polar residues" evidence="1">
    <location>
        <begin position="449"/>
        <end position="462"/>
    </location>
</feature>
<keyword evidence="3" id="KW-1185">Reference proteome</keyword>
<feature type="region of interest" description="Disordered" evidence="1">
    <location>
        <begin position="480"/>
        <end position="499"/>
    </location>
</feature>
<comment type="caution">
    <text evidence="2">The sequence shown here is derived from an EMBL/GenBank/DDBJ whole genome shotgun (WGS) entry which is preliminary data.</text>
</comment>
<feature type="compositionally biased region" description="Acidic residues" evidence="1">
    <location>
        <begin position="220"/>
        <end position="232"/>
    </location>
</feature>
<organism evidence="2 3">
    <name type="scientific">Mycena pura</name>
    <dbReference type="NCBI Taxonomy" id="153505"/>
    <lineage>
        <taxon>Eukaryota</taxon>
        <taxon>Fungi</taxon>
        <taxon>Dikarya</taxon>
        <taxon>Basidiomycota</taxon>
        <taxon>Agaricomycotina</taxon>
        <taxon>Agaricomycetes</taxon>
        <taxon>Agaricomycetidae</taxon>
        <taxon>Agaricales</taxon>
        <taxon>Marasmiineae</taxon>
        <taxon>Mycenaceae</taxon>
        <taxon>Mycena</taxon>
    </lineage>
</organism>
<feature type="compositionally biased region" description="Polar residues" evidence="1">
    <location>
        <begin position="307"/>
        <end position="318"/>
    </location>
</feature>